<dbReference type="PANTHER" id="PTHR19288">
    <property type="entry name" value="4-NITROPHENYLPHOSPHATASE-RELATED"/>
    <property type="match status" value="1"/>
</dbReference>
<dbReference type="SUPFAM" id="SSF56784">
    <property type="entry name" value="HAD-like"/>
    <property type="match status" value="1"/>
</dbReference>
<keyword evidence="3" id="KW-1185">Reference proteome</keyword>
<dbReference type="PROSITE" id="PS01228">
    <property type="entry name" value="COF_1"/>
    <property type="match status" value="1"/>
</dbReference>
<dbReference type="AlphaFoldDB" id="A0A1Z2XT91"/>
<dbReference type="PANTHER" id="PTHR19288:SF46">
    <property type="entry name" value="HALOACID DEHALOGENASE-LIKE HYDROLASE DOMAIN-CONTAINING PROTEIN 2"/>
    <property type="match status" value="1"/>
</dbReference>
<reference evidence="3" key="2">
    <citation type="submission" date="2017-05" db="EMBL/GenBank/DDBJ databases">
        <title>Improved OligoMM genomes.</title>
        <authorList>
            <person name="Garzetti D."/>
        </authorList>
    </citation>
    <scope>NUCLEOTIDE SEQUENCE [LARGE SCALE GENOMIC DNA]</scope>
    <source>
        <strain evidence="3">KB18</strain>
    </source>
</reference>
<dbReference type="InterPro" id="IPR023214">
    <property type="entry name" value="HAD_sf"/>
</dbReference>
<dbReference type="Pfam" id="PF13242">
    <property type="entry name" value="Hydrolase_like"/>
    <property type="match status" value="1"/>
</dbReference>
<dbReference type="Proteomes" id="UP000196710">
    <property type="component" value="Chromosome"/>
</dbReference>
<gene>
    <name evidence="1" type="ORF">ADH66_14005</name>
    <name evidence="2" type="ORF">I5Q82_04360</name>
</gene>
<dbReference type="Gene3D" id="3.40.50.1000">
    <property type="entry name" value="HAD superfamily/HAD-like"/>
    <property type="match status" value="2"/>
</dbReference>
<dbReference type="EMBL" id="CP065321">
    <property type="protein sequence ID" value="QQR30936.1"/>
    <property type="molecule type" value="Genomic_DNA"/>
</dbReference>
<dbReference type="RefSeq" id="WP_066539466.1">
    <property type="nucleotide sequence ID" value="NZ_CP021422.1"/>
</dbReference>
<evidence type="ECO:0000313" key="4">
    <source>
        <dbReference type="Proteomes" id="UP000596035"/>
    </source>
</evidence>
<reference evidence="1" key="1">
    <citation type="journal article" date="2017" name="Genome Announc.">
        <title>High-Quality Whole-Genome Sequences of the Oligo-Mouse-Microbiota Bacterial Community.</title>
        <authorList>
            <person name="Garzetti D."/>
            <person name="Brugiroux S."/>
            <person name="Bunk B."/>
            <person name="Pukall R."/>
            <person name="McCoy K.D."/>
            <person name="Macpherson A.J."/>
            <person name="Stecher B."/>
        </authorList>
    </citation>
    <scope>NUCLEOTIDE SEQUENCE</scope>
    <source>
        <strain evidence="1">KB18</strain>
    </source>
</reference>
<dbReference type="Proteomes" id="UP000596035">
    <property type="component" value="Chromosome"/>
</dbReference>
<dbReference type="InterPro" id="IPR036412">
    <property type="entry name" value="HAD-like_sf"/>
</dbReference>
<evidence type="ECO:0000313" key="1">
    <source>
        <dbReference type="EMBL" id="ASB41674.1"/>
    </source>
</evidence>
<sequence>MRGLVERLQKVKLFVLDMDGTIYLGDRLFPYTKSFLGAVEESGREYCFFTNNSSKNRGAYLEKLCKMGIIISPEKMLVSNQVIIKWLKEKRPGRRAYVVGTASLIEDFRLAGIKLSDAAPDYVVLGFDTSLTYEKISKACHFIRNGAEVFGVNPDLNCPVEGGFIPDCGSIAALVKASTGVGCEFFGKPSRHTLDYILGQSGHSAQEIAVVGDRLYTDVAVAAGTQVTSVLVMSGETTEEMLAGSDIKPDIIAENVGEIGEYLRKNG</sequence>
<dbReference type="KEGG" id="amur:ADH66_14005"/>
<proteinExistence type="predicted"/>
<dbReference type="EMBL" id="CP021422">
    <property type="protein sequence ID" value="ASB41674.1"/>
    <property type="molecule type" value="Genomic_DNA"/>
</dbReference>
<evidence type="ECO:0000313" key="2">
    <source>
        <dbReference type="EMBL" id="QQR30936.1"/>
    </source>
</evidence>
<organism evidence="2 4">
    <name type="scientific">Acutalibacter muris</name>
    <dbReference type="NCBI Taxonomy" id="1796620"/>
    <lineage>
        <taxon>Bacteria</taxon>
        <taxon>Bacillati</taxon>
        <taxon>Bacillota</taxon>
        <taxon>Clostridia</taxon>
        <taxon>Eubacteriales</taxon>
        <taxon>Acutalibacteraceae</taxon>
        <taxon>Acutalibacter</taxon>
    </lineage>
</organism>
<dbReference type="Pfam" id="PF13344">
    <property type="entry name" value="Hydrolase_6"/>
    <property type="match status" value="1"/>
</dbReference>
<accession>A0A1Z2XT91</accession>
<keyword evidence="2" id="KW-0378">Hydrolase</keyword>
<dbReference type="GO" id="GO:0005737">
    <property type="term" value="C:cytoplasm"/>
    <property type="evidence" value="ECO:0007669"/>
    <property type="project" value="TreeGrafter"/>
</dbReference>
<dbReference type="InterPro" id="IPR006357">
    <property type="entry name" value="HAD-SF_hydro_IIA"/>
</dbReference>
<dbReference type="NCBIfam" id="TIGR01460">
    <property type="entry name" value="HAD-SF-IIA"/>
    <property type="match status" value="1"/>
</dbReference>
<evidence type="ECO:0000313" key="3">
    <source>
        <dbReference type="Proteomes" id="UP000196710"/>
    </source>
</evidence>
<reference evidence="2 4" key="3">
    <citation type="submission" date="2020-11" db="EMBL/GenBank/DDBJ databases">
        <title>Closed and high quality bacterial genomes of the OMM12 community.</title>
        <authorList>
            <person name="Marbouty M."/>
            <person name="Lamy-Besnier Q."/>
            <person name="Debarbieux L."/>
            <person name="Koszul R."/>
        </authorList>
    </citation>
    <scope>NUCLEOTIDE SEQUENCE [LARGE SCALE GENOMIC DNA]</scope>
    <source>
        <strain evidence="2 4">KB18</strain>
    </source>
</reference>
<name>A0A1Z2XT91_9FIRM</name>
<protein>
    <submittedName>
        <fullName evidence="1">HAD family hydrolase</fullName>
    </submittedName>
    <submittedName>
        <fullName evidence="2">HAD-IIA family hydrolase</fullName>
    </submittedName>
</protein>
<dbReference type="GO" id="GO:0016791">
    <property type="term" value="F:phosphatase activity"/>
    <property type="evidence" value="ECO:0007669"/>
    <property type="project" value="TreeGrafter"/>
</dbReference>